<keyword evidence="3" id="KW-0645">Protease</keyword>
<reference evidence="3 4" key="1">
    <citation type="submission" date="2016-11" db="EMBL/GenBank/DDBJ databases">
        <authorList>
            <person name="Jaros S."/>
            <person name="Januszkiewicz K."/>
            <person name="Wedrychowicz H."/>
        </authorList>
    </citation>
    <scope>NUCLEOTIDE SEQUENCE [LARGE SCALE GENOMIC DNA]</scope>
    <source>
        <strain evidence="3 4">DSM 3090</strain>
    </source>
</reference>
<feature type="domain" description="Band 7" evidence="2">
    <location>
        <begin position="75"/>
        <end position="270"/>
    </location>
</feature>
<keyword evidence="3" id="KW-0378">Hydrolase</keyword>
<dbReference type="STRING" id="1121331.SAMN02745248_01838"/>
<dbReference type="RefSeq" id="WP_072903792.1">
    <property type="nucleotide sequence ID" value="NZ_FRAD01000014.1"/>
</dbReference>
<dbReference type="Proteomes" id="UP000183952">
    <property type="component" value="Unassembled WGS sequence"/>
</dbReference>
<dbReference type="GO" id="GO:0008233">
    <property type="term" value="F:peptidase activity"/>
    <property type="evidence" value="ECO:0007669"/>
    <property type="project" value="UniProtKB-KW"/>
</dbReference>
<evidence type="ECO:0000256" key="1">
    <source>
        <dbReference type="SAM" id="Phobius"/>
    </source>
</evidence>
<evidence type="ECO:0000259" key="2">
    <source>
        <dbReference type="SMART" id="SM00244"/>
    </source>
</evidence>
<keyword evidence="1" id="KW-0472">Membrane</keyword>
<dbReference type="GO" id="GO:0006508">
    <property type="term" value="P:proteolysis"/>
    <property type="evidence" value="ECO:0007669"/>
    <property type="project" value="UniProtKB-KW"/>
</dbReference>
<dbReference type="EMBL" id="FRAD01000014">
    <property type="protein sequence ID" value="SHK12303.1"/>
    <property type="molecule type" value="Genomic_DNA"/>
</dbReference>
<name>A0A1M6PWD0_9CLOT</name>
<dbReference type="PANTHER" id="PTHR43446:SF1">
    <property type="entry name" value="BAND 7 DOMAIN-CONTAINING PROTEIN"/>
    <property type="match status" value="1"/>
</dbReference>
<dbReference type="CDD" id="cd03402">
    <property type="entry name" value="SPFH_like_u2"/>
    <property type="match status" value="1"/>
</dbReference>
<dbReference type="SUPFAM" id="SSF117892">
    <property type="entry name" value="Band 7/SPFH domain"/>
    <property type="match status" value="1"/>
</dbReference>
<dbReference type="Gene3D" id="3.30.479.30">
    <property type="entry name" value="Band 7 domain"/>
    <property type="match status" value="1"/>
</dbReference>
<proteinExistence type="predicted"/>
<evidence type="ECO:0000313" key="3">
    <source>
        <dbReference type="EMBL" id="SHK12303.1"/>
    </source>
</evidence>
<dbReference type="InterPro" id="IPR036013">
    <property type="entry name" value="Band_7/SPFH_dom_sf"/>
</dbReference>
<keyword evidence="1" id="KW-1133">Transmembrane helix</keyword>
<organism evidence="3 4">
    <name type="scientific">Hathewaya proteolytica DSM 3090</name>
    <dbReference type="NCBI Taxonomy" id="1121331"/>
    <lineage>
        <taxon>Bacteria</taxon>
        <taxon>Bacillati</taxon>
        <taxon>Bacillota</taxon>
        <taxon>Clostridia</taxon>
        <taxon>Eubacteriales</taxon>
        <taxon>Clostridiaceae</taxon>
        <taxon>Hathewaya</taxon>
    </lineage>
</organism>
<keyword evidence="4" id="KW-1185">Reference proteome</keyword>
<sequence length="337" mass="36664">MDKEIPKVKKSQVIEKELQPAGGGKMLIIILFATIASIAGIVWGSIWLANEAWLLGGMVLAIGIVGFIAFSIMSGGLKIIKPNEALVLTLFGNYYGTIKKPGFFFINPFAVSESPVAKAGGINGNVNASVVVGSQNMVLPKKKVSTKIMTLNNEKQKVNDVLGNPIIIGAVVIWNVEDPTKAVFNVENYMDFLSTQCDSTIRNIARLYPYDTMEEDSDEKTLRGSSQEIANSMKEELQQRVQEAGLNIEEVRITHLSYSEEIAAAMLQRQQAVAIIAARQKIVEGAVSMVKMAIDQLGEEDVVVLDEERKAAMVSNLLVVLCGNKDAQPIVNSGSIY</sequence>
<protein>
    <submittedName>
        <fullName evidence="3">Regulator of protease activity HflC, stomatin/prohibitin superfamily</fullName>
    </submittedName>
</protein>
<gene>
    <name evidence="3" type="ORF">SAMN02745248_01838</name>
</gene>
<dbReference type="OrthoDB" id="9813479at2"/>
<dbReference type="Pfam" id="PF01145">
    <property type="entry name" value="Band_7"/>
    <property type="match status" value="1"/>
</dbReference>
<dbReference type="PANTHER" id="PTHR43446">
    <property type="entry name" value="MEMBRANE PROTEIN-RELATED"/>
    <property type="match status" value="1"/>
</dbReference>
<feature type="transmembrane region" description="Helical" evidence="1">
    <location>
        <begin position="26"/>
        <end position="46"/>
    </location>
</feature>
<keyword evidence="1" id="KW-0812">Transmembrane</keyword>
<evidence type="ECO:0000313" key="4">
    <source>
        <dbReference type="Proteomes" id="UP000183952"/>
    </source>
</evidence>
<dbReference type="SMART" id="SM00244">
    <property type="entry name" value="PHB"/>
    <property type="match status" value="1"/>
</dbReference>
<dbReference type="AlphaFoldDB" id="A0A1M6PWD0"/>
<accession>A0A1M6PWD0</accession>
<dbReference type="InterPro" id="IPR001107">
    <property type="entry name" value="Band_7"/>
</dbReference>
<feature type="transmembrane region" description="Helical" evidence="1">
    <location>
        <begin position="52"/>
        <end position="73"/>
    </location>
</feature>